<dbReference type="KEGG" id="rev:HUE57_06825"/>
<dbReference type="RefSeq" id="WP_135622604.1">
    <property type="nucleotide sequence ID" value="NZ_CP054491.1"/>
</dbReference>
<dbReference type="EMBL" id="CP054491">
    <property type="protein sequence ID" value="QKQ26030.1"/>
    <property type="molecule type" value="Genomic_DNA"/>
</dbReference>
<name>A0A6N0HUQ6_9GAMM</name>
<accession>A0A6N0HUQ6</accession>
<evidence type="ECO:0000313" key="2">
    <source>
        <dbReference type="EMBL" id="QKQ26030.1"/>
    </source>
</evidence>
<protein>
    <submittedName>
        <fullName evidence="2">Uncharacterized protein</fullName>
    </submittedName>
</protein>
<organism evidence="2 3">
    <name type="scientific">Candidatus Reidiella endopervernicosa</name>
    <dbReference type="NCBI Taxonomy" id="2738883"/>
    <lineage>
        <taxon>Bacteria</taxon>
        <taxon>Pseudomonadati</taxon>
        <taxon>Pseudomonadota</taxon>
        <taxon>Gammaproteobacteria</taxon>
        <taxon>Candidatus Reidiella</taxon>
    </lineage>
</organism>
<dbReference type="AlphaFoldDB" id="A0A6N0HUQ6"/>
<feature type="chain" id="PRO_5026822178" evidence="1">
    <location>
        <begin position="20"/>
        <end position="113"/>
    </location>
</feature>
<feature type="signal peptide" evidence="1">
    <location>
        <begin position="1"/>
        <end position="19"/>
    </location>
</feature>
<evidence type="ECO:0000313" key="3">
    <source>
        <dbReference type="Proteomes" id="UP000509658"/>
    </source>
</evidence>
<sequence>MKNLIALVALSLFSTASLAAHCDLTGDSHPDSDMYGSVFNDIEEGNIKSIPNTAASDLDLGQGDEYGSIFVDIRKDRIDSTQQMATRDNEVMGEGDQYASVIYDLNKPTTKVC</sequence>
<proteinExistence type="predicted"/>
<dbReference type="Proteomes" id="UP000509658">
    <property type="component" value="Chromosome"/>
</dbReference>
<keyword evidence="1" id="KW-0732">Signal</keyword>
<reference evidence="2 3" key="1">
    <citation type="submission" date="2020-05" db="EMBL/GenBank/DDBJ databases">
        <title>Horizontal transmission and recombination maintain forever young bacterial symbiont genomes.</title>
        <authorList>
            <person name="Russell S.L."/>
            <person name="Pepper-Tunick E."/>
            <person name="Svedberg J."/>
            <person name="Byrne A."/>
            <person name="Ruelas Castillo J."/>
            <person name="Vollmers C."/>
            <person name="Beinart R.A."/>
            <person name="Corbett-Detig R."/>
        </authorList>
    </citation>
    <scope>NUCLEOTIDE SEQUENCE [LARGE SCALE GENOMIC DNA]</scope>
    <source>
        <strain evidence="2">Santa_Monica_outfall</strain>
    </source>
</reference>
<evidence type="ECO:0000256" key="1">
    <source>
        <dbReference type="SAM" id="SignalP"/>
    </source>
</evidence>
<keyword evidence="3" id="KW-1185">Reference proteome</keyword>
<gene>
    <name evidence="2" type="ORF">HUE57_06825</name>
</gene>